<dbReference type="RefSeq" id="WP_308134769.1">
    <property type="nucleotide sequence ID" value="NZ_CP133197.1"/>
</dbReference>
<gene>
    <name evidence="1" type="ORF">RCC75_09690</name>
    <name evidence="2" type="ORF">RCG00_19815</name>
</gene>
<organism evidence="2">
    <name type="scientific">Thiothrix subterranea</name>
    <dbReference type="NCBI Taxonomy" id="2735563"/>
    <lineage>
        <taxon>Bacteria</taxon>
        <taxon>Pseudomonadati</taxon>
        <taxon>Pseudomonadota</taxon>
        <taxon>Gammaproteobacteria</taxon>
        <taxon>Thiotrichales</taxon>
        <taxon>Thiotrichaceae</taxon>
        <taxon>Thiothrix</taxon>
    </lineage>
</organism>
<evidence type="ECO:0000313" key="1">
    <source>
        <dbReference type="EMBL" id="MDQ5768801.1"/>
    </source>
</evidence>
<dbReference type="Proteomes" id="UP001229862">
    <property type="component" value="Chromosome"/>
</dbReference>
<dbReference type="EMBL" id="JAVFKN010000011">
    <property type="protein sequence ID" value="MDQ5768801.1"/>
    <property type="molecule type" value="Genomic_DNA"/>
</dbReference>
<dbReference type="EMBL" id="CP133217">
    <property type="protein sequence ID" value="WML86517.1"/>
    <property type="molecule type" value="Genomic_DNA"/>
</dbReference>
<evidence type="ECO:0000313" key="2">
    <source>
        <dbReference type="EMBL" id="WML86517.1"/>
    </source>
</evidence>
<name>A0AA51MLB9_9GAMM</name>
<protein>
    <submittedName>
        <fullName evidence="2">Uncharacterized protein</fullName>
    </submittedName>
</protein>
<dbReference type="Proteomes" id="UP001223336">
    <property type="component" value="Unassembled WGS sequence"/>
</dbReference>
<sequence length="100" mass="11485">MKLLLIVIVAVFSWYVIDLDFDSNDPLYSLERMMKWSPSSALTLLDDIQIAGDDPSLTNLDGLNADQIHEIAMERRTKLNEAQLDLIIRKNNGEFLTFDR</sequence>
<proteinExistence type="predicted"/>
<accession>A0AA51MLB9</accession>
<evidence type="ECO:0000313" key="3">
    <source>
        <dbReference type="Proteomes" id="UP001223336"/>
    </source>
</evidence>
<keyword evidence="3" id="KW-1185">Reference proteome</keyword>
<reference evidence="2 3" key="1">
    <citation type="submission" date="2023-08" db="EMBL/GenBank/DDBJ databases">
        <title>New molecular markers tilS and rpoB for phylogenetic and monitoring studies of the genus Thiothrix biodiversity.</title>
        <authorList>
            <person name="Ravin N.V."/>
            <person name="Smolyakov D."/>
            <person name="Markov N.D."/>
            <person name="Beletsky A.V."/>
            <person name="Mardanov A.V."/>
            <person name="Rudenko T.S."/>
            <person name="Grabovich M.Y."/>
        </authorList>
    </citation>
    <scope>NUCLEOTIDE SEQUENCE</scope>
    <source>
        <strain evidence="2">DNT52</strain>
        <strain evidence="1 3">H33</strain>
    </source>
</reference>
<dbReference type="AlphaFoldDB" id="A0AA51MLB9"/>